<dbReference type="PANTHER" id="PTHR12100:SF0">
    <property type="entry name" value="EXOCYST COMPLEX COMPONENT 5"/>
    <property type="match status" value="1"/>
</dbReference>
<keyword evidence="4" id="KW-0268">Exocytosis</keyword>
<evidence type="ECO:0000313" key="11">
    <source>
        <dbReference type="Proteomes" id="UP001164746"/>
    </source>
</evidence>
<evidence type="ECO:0000256" key="3">
    <source>
        <dbReference type="ARBA" id="ARBA00022448"/>
    </source>
</evidence>
<gene>
    <name evidence="10" type="ORF">MAR_009740</name>
</gene>
<dbReference type="InterPro" id="IPR009976">
    <property type="entry name" value="Sec10-like"/>
</dbReference>
<evidence type="ECO:0000259" key="8">
    <source>
        <dbReference type="Pfam" id="PF07393"/>
    </source>
</evidence>
<proteinExistence type="inferred from homology"/>
<accession>A0ABY7E2L5</accession>
<name>A0ABY7E2L5_MYAAR</name>
<evidence type="ECO:0000256" key="4">
    <source>
        <dbReference type="ARBA" id="ARBA00022483"/>
    </source>
</evidence>
<dbReference type="InterPro" id="IPR048625">
    <property type="entry name" value="Sec10_N"/>
</dbReference>
<dbReference type="Pfam" id="PF07393">
    <property type="entry name" value="Sec10_HB"/>
    <property type="match status" value="1"/>
</dbReference>
<evidence type="ECO:0000259" key="9">
    <source>
        <dbReference type="Pfam" id="PF20667"/>
    </source>
</evidence>
<evidence type="ECO:0000313" key="10">
    <source>
        <dbReference type="EMBL" id="WAR03182.1"/>
    </source>
</evidence>
<dbReference type="Proteomes" id="UP001164746">
    <property type="component" value="Chromosome 4"/>
</dbReference>
<dbReference type="PANTHER" id="PTHR12100">
    <property type="entry name" value="SEC10"/>
    <property type="match status" value="1"/>
</dbReference>
<dbReference type="EMBL" id="CP111015">
    <property type="protein sequence ID" value="WAR03182.1"/>
    <property type="molecule type" value="Genomic_DNA"/>
</dbReference>
<evidence type="ECO:0000256" key="5">
    <source>
        <dbReference type="ARBA" id="ARBA00023054"/>
    </source>
</evidence>
<evidence type="ECO:0000256" key="6">
    <source>
        <dbReference type="ARBA" id="ARBA00031471"/>
    </source>
</evidence>
<reference evidence="10" key="1">
    <citation type="submission" date="2022-11" db="EMBL/GenBank/DDBJ databases">
        <title>Centuries of genome instability and evolution in soft-shell clam transmissible cancer (bioRxiv).</title>
        <authorList>
            <person name="Hart S.F.M."/>
            <person name="Yonemitsu M.A."/>
            <person name="Giersch R.M."/>
            <person name="Beal B.F."/>
            <person name="Arriagada G."/>
            <person name="Davis B.W."/>
            <person name="Ostrander E.A."/>
            <person name="Goff S.P."/>
            <person name="Metzger M.J."/>
        </authorList>
    </citation>
    <scope>NUCLEOTIDE SEQUENCE</scope>
    <source>
        <strain evidence="10">MELC-2E11</strain>
        <tissue evidence="10">Siphon/mantle</tissue>
    </source>
</reference>
<dbReference type="InterPro" id="IPR048627">
    <property type="entry name" value="Sec10_HB"/>
</dbReference>
<comment type="similarity">
    <text evidence="1">Belongs to the SEC10 family.</text>
</comment>
<organism evidence="10 11">
    <name type="scientific">Mya arenaria</name>
    <name type="common">Soft-shell clam</name>
    <dbReference type="NCBI Taxonomy" id="6604"/>
    <lineage>
        <taxon>Eukaryota</taxon>
        <taxon>Metazoa</taxon>
        <taxon>Spiralia</taxon>
        <taxon>Lophotrochozoa</taxon>
        <taxon>Mollusca</taxon>
        <taxon>Bivalvia</taxon>
        <taxon>Autobranchia</taxon>
        <taxon>Heteroconchia</taxon>
        <taxon>Euheterodonta</taxon>
        <taxon>Imparidentia</taxon>
        <taxon>Neoheterodontei</taxon>
        <taxon>Myida</taxon>
        <taxon>Myoidea</taxon>
        <taxon>Myidae</taxon>
        <taxon>Mya</taxon>
    </lineage>
</organism>
<evidence type="ECO:0000256" key="2">
    <source>
        <dbReference type="ARBA" id="ARBA00017524"/>
    </source>
</evidence>
<evidence type="ECO:0000256" key="1">
    <source>
        <dbReference type="ARBA" id="ARBA00006572"/>
    </source>
</evidence>
<feature type="domain" description="Exocyst complex component Sec10-like alpha-helical bundle" evidence="8">
    <location>
        <begin position="159"/>
        <end position="710"/>
    </location>
</feature>
<feature type="coiled-coil region" evidence="7">
    <location>
        <begin position="49"/>
        <end position="76"/>
    </location>
</feature>
<evidence type="ECO:0000256" key="7">
    <source>
        <dbReference type="SAM" id="Coils"/>
    </source>
</evidence>
<keyword evidence="11" id="KW-1185">Reference proteome</keyword>
<protein>
    <recommendedName>
        <fullName evidence="2">Exocyst complex component 5</fullName>
    </recommendedName>
    <alternativeName>
        <fullName evidence="6">Exocyst complex component Sec10</fullName>
    </alternativeName>
</protein>
<feature type="domain" description="Exocyst complex component Sec10 N-terminal" evidence="9">
    <location>
        <begin position="41"/>
        <end position="152"/>
    </location>
</feature>
<dbReference type="Pfam" id="PF20667">
    <property type="entry name" value="Sec10_N"/>
    <property type="match status" value="1"/>
</dbReference>
<sequence length="717" mass="82418">MSFEELEQDPFDTHEFVERLAWRTMGTKARSQHDEFDPMLLHGAFEQMISDLKQKNRMVQQRVDKLEDECKEEEKKHWSRVVDLQRNNQTAYSHFEGLAERISVVATKVVHLGDQLEGVNTPRARAVEAQRLMSYLSEFFTDEPPKSAIFKEDNQLQLAAEIIQKLHMIALELPSTEKFNKARTKIAHKYDEIEDKLIKDFCKGHHNGDKRKMKRCASVLSNFKGHGRCIDTFIEETQKGSFISPDPFSEVFPLCKRSNELIQEVFTNPDMVMGKLVQNIYITKLQTFIQSKLDDQSDPEQYLKDFFDMYTRTSKLSSDLSQFKIGNDSSFLPKMSKVIFQKHLDNYISFEIKYLNERCGAILQRYYDGKNHQKKQIQSGGLSELRRDLQAKIGTMNVNINIGPTVENYGGETFLSQEVSINVLQETKQAFKRCQMLSGGSDVPENAVKILDILIKYLVLEHIDYAVEVGLQAIPVSEPKVAPEIYFFDTVQQANTLFHLFEKQFMDSAVPLFLSTPLYADCLHRKRELRDNLESKIDTGLDRAVTSICNWVRYILTSEQKKKDFLPDDDSVLAQMGTPASAKVVRFLSGQHSMIRDNMDGKNVEIVLLELGTRLHRIIYDHLTQFSYNSLGAMLVICDVNEYRKCVKDFELPLVSQLFEKLHALCNLLVVVPENLKQVCGGDQLTGLDKSVLLSFIQLRADYRSAKLATVLNYNNK</sequence>
<keyword evidence="3" id="KW-0813">Transport</keyword>
<keyword evidence="5 7" id="KW-0175">Coiled coil</keyword>